<dbReference type="PROSITE" id="PS00211">
    <property type="entry name" value="ABC_TRANSPORTER_1"/>
    <property type="match status" value="1"/>
</dbReference>
<dbReference type="GO" id="GO:0016887">
    <property type="term" value="F:ATP hydrolysis activity"/>
    <property type="evidence" value="ECO:0007669"/>
    <property type="project" value="InterPro"/>
</dbReference>
<dbReference type="Pfam" id="PF00005">
    <property type="entry name" value="ABC_tran"/>
    <property type="match status" value="1"/>
</dbReference>
<reference evidence="4 5" key="1">
    <citation type="submission" date="2020-06" db="EMBL/GenBank/DDBJ databases">
        <authorList>
            <person name="Hwang Y.J."/>
        </authorList>
    </citation>
    <scope>NUCLEOTIDE SEQUENCE [LARGE SCALE GENOMIC DNA]</scope>
    <source>
        <strain evidence="4 5">KUDC8001</strain>
    </source>
</reference>
<evidence type="ECO:0000256" key="2">
    <source>
        <dbReference type="ARBA" id="ARBA00022840"/>
    </source>
</evidence>
<reference evidence="4 5" key="2">
    <citation type="submission" date="2020-08" db="EMBL/GenBank/DDBJ databases">
        <title>Adhaeribacter dokdonensis sp. nov., isolated from the rhizosphere of Elymus tsukushiensis, a plant native to the Dokdo Islands, Republic of Korea.</title>
        <authorList>
            <person name="Ghim S.Y."/>
        </authorList>
    </citation>
    <scope>NUCLEOTIDE SEQUENCE [LARGE SCALE GENOMIC DNA]</scope>
    <source>
        <strain evidence="4 5">KUDC8001</strain>
    </source>
</reference>
<keyword evidence="5" id="KW-1185">Reference proteome</keyword>
<evidence type="ECO:0000313" key="5">
    <source>
        <dbReference type="Proteomes" id="UP000514509"/>
    </source>
</evidence>
<protein>
    <submittedName>
        <fullName evidence="4">ATP-binding cassette domain-containing protein</fullName>
    </submittedName>
</protein>
<dbReference type="SMART" id="SM00382">
    <property type="entry name" value="AAA"/>
    <property type="match status" value="1"/>
</dbReference>
<dbReference type="RefSeq" id="WP_182415400.1">
    <property type="nucleotide sequence ID" value="NZ_CP055153.1"/>
</dbReference>
<dbReference type="InterPro" id="IPR017871">
    <property type="entry name" value="ABC_transporter-like_CS"/>
</dbReference>
<keyword evidence="2 4" id="KW-0067">ATP-binding</keyword>
<dbReference type="AlphaFoldDB" id="A0A7L7L5W5"/>
<dbReference type="KEGG" id="add:HUW48_09240"/>
<accession>A0A7L7L5W5</accession>
<sequence length="205" mass="23434">MIEVDILKNIKTYNGHHPLRIKTTFATNKITQIFGPSGIGKTTLLKILAGLVQPEQGFIRVNNEVWLHTQKQINWLPQQRKVGFVFQDYALFPHLTVEQHLLYGTPDKEYVARLLAIGQMQAFHQHKPKQLSGGQQQRLAILRALAIKPQILLMDEPFSALDYTLKKSLLTDLKPLLIELQTTCLVVTHYPLETEGWAELSFTLE</sequence>
<organism evidence="4 5">
    <name type="scientific">Adhaeribacter radiodurans</name>
    <dbReference type="NCBI Taxonomy" id="2745197"/>
    <lineage>
        <taxon>Bacteria</taxon>
        <taxon>Pseudomonadati</taxon>
        <taxon>Bacteroidota</taxon>
        <taxon>Cytophagia</taxon>
        <taxon>Cytophagales</taxon>
        <taxon>Hymenobacteraceae</taxon>
        <taxon>Adhaeribacter</taxon>
    </lineage>
</organism>
<dbReference type="Gene3D" id="3.40.50.300">
    <property type="entry name" value="P-loop containing nucleotide triphosphate hydrolases"/>
    <property type="match status" value="1"/>
</dbReference>
<evidence type="ECO:0000256" key="1">
    <source>
        <dbReference type="ARBA" id="ARBA00022741"/>
    </source>
</evidence>
<dbReference type="InterPro" id="IPR050334">
    <property type="entry name" value="Molybdenum_import_ModC"/>
</dbReference>
<dbReference type="PROSITE" id="PS50893">
    <property type="entry name" value="ABC_TRANSPORTER_2"/>
    <property type="match status" value="1"/>
</dbReference>
<proteinExistence type="predicted"/>
<dbReference type="PANTHER" id="PTHR43514">
    <property type="entry name" value="ABC TRANSPORTER I FAMILY MEMBER 10"/>
    <property type="match status" value="1"/>
</dbReference>
<dbReference type="InterPro" id="IPR027417">
    <property type="entry name" value="P-loop_NTPase"/>
</dbReference>
<dbReference type="PANTHER" id="PTHR43514:SF4">
    <property type="entry name" value="ABC TRANSPORTER I FAMILY MEMBER 10"/>
    <property type="match status" value="1"/>
</dbReference>
<keyword evidence="1" id="KW-0547">Nucleotide-binding</keyword>
<name>A0A7L7L5W5_9BACT</name>
<dbReference type="Proteomes" id="UP000514509">
    <property type="component" value="Chromosome"/>
</dbReference>
<dbReference type="SUPFAM" id="SSF52540">
    <property type="entry name" value="P-loop containing nucleoside triphosphate hydrolases"/>
    <property type="match status" value="1"/>
</dbReference>
<dbReference type="InterPro" id="IPR003593">
    <property type="entry name" value="AAA+_ATPase"/>
</dbReference>
<evidence type="ECO:0000259" key="3">
    <source>
        <dbReference type="PROSITE" id="PS50893"/>
    </source>
</evidence>
<dbReference type="GO" id="GO:0005524">
    <property type="term" value="F:ATP binding"/>
    <property type="evidence" value="ECO:0007669"/>
    <property type="project" value="UniProtKB-KW"/>
</dbReference>
<evidence type="ECO:0000313" key="4">
    <source>
        <dbReference type="EMBL" id="QMU28212.1"/>
    </source>
</evidence>
<feature type="domain" description="ABC transporter" evidence="3">
    <location>
        <begin position="1"/>
        <end position="202"/>
    </location>
</feature>
<dbReference type="EMBL" id="CP055153">
    <property type="protein sequence ID" value="QMU28212.1"/>
    <property type="molecule type" value="Genomic_DNA"/>
</dbReference>
<dbReference type="InterPro" id="IPR003439">
    <property type="entry name" value="ABC_transporter-like_ATP-bd"/>
</dbReference>
<gene>
    <name evidence="4" type="ORF">HUW48_09240</name>
</gene>